<sequence length="83" mass="9237">MTPGAALDNHHLRPHARYMADSLKDRVREKIMRQRAEDGGRPVDDAEGDDPRLTDVQSDLALLDLAGDDDEVVQGLAAKYWVP</sequence>
<dbReference type="KEGG" id="rcr:NCTC10994_02238"/>
<dbReference type="EMBL" id="LS483468">
    <property type="protein sequence ID" value="SQI32526.1"/>
    <property type="molecule type" value="Genomic_DNA"/>
</dbReference>
<evidence type="ECO:0000313" key="2">
    <source>
        <dbReference type="EMBL" id="SQI32526.1"/>
    </source>
</evidence>
<name>A0A2X4TYI8_9NOCA</name>
<dbReference type="Proteomes" id="UP000249091">
    <property type="component" value="Chromosome 1"/>
</dbReference>
<protein>
    <submittedName>
        <fullName evidence="2">Uncharacterized protein</fullName>
    </submittedName>
</protein>
<reference evidence="2 3" key="1">
    <citation type="submission" date="2018-06" db="EMBL/GenBank/DDBJ databases">
        <authorList>
            <consortium name="Pathogen Informatics"/>
            <person name="Doyle S."/>
        </authorList>
    </citation>
    <scope>NUCLEOTIDE SEQUENCE [LARGE SCALE GENOMIC DNA]</scope>
    <source>
        <strain evidence="2 3">NCTC10994</strain>
    </source>
</reference>
<dbReference type="AlphaFoldDB" id="A0A2X4TYI8"/>
<organism evidence="2 3">
    <name type="scientific">Rhodococcus coprophilus</name>
    <dbReference type="NCBI Taxonomy" id="38310"/>
    <lineage>
        <taxon>Bacteria</taxon>
        <taxon>Bacillati</taxon>
        <taxon>Actinomycetota</taxon>
        <taxon>Actinomycetes</taxon>
        <taxon>Mycobacteriales</taxon>
        <taxon>Nocardiaceae</taxon>
        <taxon>Rhodococcus</taxon>
    </lineage>
</organism>
<proteinExistence type="predicted"/>
<accession>A0A2X4TYI8</accession>
<gene>
    <name evidence="2" type="ORF">NCTC10994_02238</name>
</gene>
<dbReference type="STRING" id="1219011.GCA_001895045_04016"/>
<keyword evidence="3" id="KW-1185">Reference proteome</keyword>
<evidence type="ECO:0000256" key="1">
    <source>
        <dbReference type="SAM" id="MobiDB-lite"/>
    </source>
</evidence>
<feature type="region of interest" description="Disordered" evidence="1">
    <location>
        <begin position="32"/>
        <end position="53"/>
    </location>
</feature>
<evidence type="ECO:0000313" key="3">
    <source>
        <dbReference type="Proteomes" id="UP000249091"/>
    </source>
</evidence>